<evidence type="ECO:0000256" key="6">
    <source>
        <dbReference type="ARBA" id="ARBA00022801"/>
    </source>
</evidence>
<dbReference type="STRING" id="1203610.HMPREF1536_00625"/>
<dbReference type="PROSITE" id="PS51194">
    <property type="entry name" value="HELICASE_CTER"/>
    <property type="match status" value="1"/>
</dbReference>
<comment type="similarity">
    <text evidence="2">In the central section; belongs to the CRISPR-associated helicase Cas3 family.</text>
</comment>
<dbReference type="Gene3D" id="1.10.3210.30">
    <property type="match status" value="1"/>
</dbReference>
<dbReference type="InterPro" id="IPR001650">
    <property type="entry name" value="Helicase_C-like"/>
</dbReference>
<feature type="domain" description="Helicase C-terminal" evidence="12">
    <location>
        <begin position="460"/>
        <end position="623"/>
    </location>
</feature>
<evidence type="ECO:0000256" key="1">
    <source>
        <dbReference type="ARBA" id="ARBA00006847"/>
    </source>
</evidence>
<keyword evidence="5" id="KW-0547">Nucleotide-binding</keyword>
<dbReference type="EMBL" id="AQHW01000003">
    <property type="protein sequence ID" value="KKB59644.1"/>
    <property type="molecule type" value="Genomic_DNA"/>
</dbReference>
<evidence type="ECO:0000256" key="5">
    <source>
        <dbReference type="ARBA" id="ARBA00022741"/>
    </source>
</evidence>
<dbReference type="SUPFAM" id="SSF52540">
    <property type="entry name" value="P-loop containing nucleoside triphosphate hydrolases"/>
    <property type="match status" value="1"/>
</dbReference>
<dbReference type="GO" id="GO:0016787">
    <property type="term" value="F:hydrolase activity"/>
    <property type="evidence" value="ECO:0007669"/>
    <property type="project" value="UniProtKB-KW"/>
</dbReference>
<dbReference type="SMART" id="SM00490">
    <property type="entry name" value="HELICc"/>
    <property type="match status" value="1"/>
</dbReference>
<keyword evidence="15" id="KW-1185">Reference proteome</keyword>
<dbReference type="RefSeq" id="WP_028727914.1">
    <property type="nucleotide sequence ID" value="NZ_AUAE01000019.1"/>
</dbReference>
<dbReference type="GO" id="GO:0051607">
    <property type="term" value="P:defense response to virus"/>
    <property type="evidence" value="ECO:0007669"/>
    <property type="project" value="UniProtKB-KW"/>
</dbReference>
<gene>
    <name evidence="14" type="ORF">HMPREF1536_00625</name>
</gene>
<dbReference type="InterPro" id="IPR054712">
    <property type="entry name" value="Cas3-like_dom"/>
</dbReference>
<dbReference type="NCBIfam" id="TIGR01587">
    <property type="entry name" value="cas3_core"/>
    <property type="match status" value="1"/>
</dbReference>
<dbReference type="InterPro" id="IPR027417">
    <property type="entry name" value="P-loop_NTPase"/>
</dbReference>
<evidence type="ECO:0000256" key="3">
    <source>
        <dbReference type="ARBA" id="ARBA00022722"/>
    </source>
</evidence>
<feature type="domain" description="Helicase ATP-binding" evidence="11">
    <location>
        <begin position="241"/>
        <end position="439"/>
    </location>
</feature>
<dbReference type="GO" id="GO:0046872">
    <property type="term" value="F:metal ion binding"/>
    <property type="evidence" value="ECO:0007669"/>
    <property type="project" value="UniProtKB-KW"/>
</dbReference>
<comment type="similarity">
    <text evidence="10">Belongs to the DEAD box helicase family.</text>
</comment>
<protein>
    <submittedName>
        <fullName evidence="14">CRISPR-associated helicase cas3</fullName>
    </submittedName>
</protein>
<evidence type="ECO:0000256" key="8">
    <source>
        <dbReference type="ARBA" id="ARBA00022840"/>
    </source>
</evidence>
<evidence type="ECO:0000256" key="4">
    <source>
        <dbReference type="ARBA" id="ARBA00022723"/>
    </source>
</evidence>
<keyword evidence="7" id="KW-0347">Helicase</keyword>
<evidence type="ECO:0000259" key="12">
    <source>
        <dbReference type="PROSITE" id="PS51194"/>
    </source>
</evidence>
<sequence>MNVTLPRKPEVLAKSEPQVSLKQHIDDCLIIYEQLVKCFPNLPLMDHKVFWKIVHDSIIFHDTGKSHSEFQRILYKYSPNAWNHQRHEIFSLYFIKQANIPDKWKELMYYAVIGHHRSIDETYEFVLDNYVSVARPGWYSCDNLSFKDECGKLWRNKIWKILNVYGFQKINDDVIDIVSLVKSYHHTPCSLSDSVFIRCLLLIGFVKQCDHLASAGITRLYKLSDANFSFLFEYPLYKHQEESYKLSGNVILSSPTGSGKTETSILWLKRQLGKRGEGRIFYILPYTASINAMYERLNMKFNEGYMSSDTHWVGMLHGKLSQYLENKISSDKSWNATGREQLIQDFKTLVTPMKIVTPFQLLKYLFGLKGFEKGMSEWSGGYFIFDEIHAYDSKTFAQIIVLLEFCSQYMNVNVFIMTATLPSFMLHILERAIGEHSRVIADENLYNKFDRHKISIEEGVLQDSLDLIQKDLDEGKKVLVVCNTVEQAQNVYKSLYIQESKLLLHGSFNAEDRNKKEVKLQNEEVRLLVGTQAIEVSLDIDYDTIYTEPAPLDALIQRFGRVNRKRQKGLCVCHVFDTQNEKDKFIYNEAVVSRSIEILHKIEEKDEGIIHEKDLQAYIDKVYPDWEDCQKEDFDITYEMLSLSIRNRLKPLTYDEKSEDLFYKQFDGIKVLPVCLVQQYQKYLDSYQLIKAEGLLVSIRESRFFALLKNNEISRETFCYTKMNDDRLNNKSILVMKRAYNEEIGLQISKIDNMNEQLFL</sequence>
<dbReference type="GO" id="GO:0003724">
    <property type="term" value="F:RNA helicase activity"/>
    <property type="evidence" value="ECO:0007669"/>
    <property type="project" value="TreeGrafter"/>
</dbReference>
<dbReference type="PANTHER" id="PTHR47959">
    <property type="entry name" value="ATP-DEPENDENT RNA HELICASE RHLE-RELATED"/>
    <property type="match status" value="1"/>
</dbReference>
<dbReference type="PROSITE" id="PS51192">
    <property type="entry name" value="HELICASE_ATP_BIND_1"/>
    <property type="match status" value="1"/>
</dbReference>
<dbReference type="Pfam" id="PF22590">
    <property type="entry name" value="Cas3-like_C_2"/>
    <property type="match status" value="1"/>
</dbReference>
<dbReference type="NCBIfam" id="TIGR01596">
    <property type="entry name" value="cas3_HD"/>
    <property type="match status" value="1"/>
</dbReference>
<proteinExistence type="inferred from homology"/>
<keyword evidence="4" id="KW-0479">Metal-binding</keyword>
<dbReference type="InterPro" id="IPR014001">
    <property type="entry name" value="Helicase_ATP-bd"/>
</dbReference>
<organism evidence="14 15">
    <name type="scientific">Parabacteroides gordonii MS-1 = DSM 23371</name>
    <dbReference type="NCBI Taxonomy" id="1203610"/>
    <lineage>
        <taxon>Bacteria</taxon>
        <taxon>Pseudomonadati</taxon>
        <taxon>Bacteroidota</taxon>
        <taxon>Bacteroidia</taxon>
        <taxon>Bacteroidales</taxon>
        <taxon>Tannerellaceae</taxon>
        <taxon>Parabacteroides</taxon>
    </lineage>
</organism>
<dbReference type="SMART" id="SM00487">
    <property type="entry name" value="DEXDc"/>
    <property type="match status" value="1"/>
</dbReference>
<dbReference type="HOGENOM" id="CLU_009347_1_0_10"/>
<dbReference type="Gene3D" id="3.40.50.300">
    <property type="entry name" value="P-loop containing nucleotide triphosphate hydrolases"/>
    <property type="match status" value="2"/>
</dbReference>
<dbReference type="PANTHER" id="PTHR47959:SF16">
    <property type="entry name" value="CRISPR-ASSOCIATED NUCLEASE_HELICASE CAS3-RELATED"/>
    <property type="match status" value="1"/>
</dbReference>
<dbReference type="GO" id="GO:0004518">
    <property type="term" value="F:nuclease activity"/>
    <property type="evidence" value="ECO:0007669"/>
    <property type="project" value="UniProtKB-KW"/>
</dbReference>
<keyword evidence="6" id="KW-0378">Hydrolase</keyword>
<dbReference type="InterPro" id="IPR006483">
    <property type="entry name" value="CRISPR-assoc_Cas3_HD"/>
</dbReference>
<reference evidence="14 15" key="1">
    <citation type="submission" date="2013-04" db="EMBL/GenBank/DDBJ databases">
        <title>The Genome Sequence of Parabacteroides gordonii DSM 23371.</title>
        <authorList>
            <consortium name="The Broad Institute Genomics Platform"/>
            <person name="Earl A."/>
            <person name="Ward D."/>
            <person name="Feldgarden M."/>
            <person name="Gevers D."/>
            <person name="Martens E."/>
            <person name="Sakamoto M."/>
            <person name="Benno Y."/>
            <person name="Suzuki N."/>
            <person name="Matsunaga N."/>
            <person name="Koshihara K."/>
            <person name="Seki M."/>
            <person name="Komiya H."/>
            <person name="Walker B."/>
            <person name="Young S."/>
            <person name="Zeng Q."/>
            <person name="Gargeya S."/>
            <person name="Fitzgerald M."/>
            <person name="Haas B."/>
            <person name="Abouelleil A."/>
            <person name="Allen A.W."/>
            <person name="Alvarado L."/>
            <person name="Arachchi H.M."/>
            <person name="Berlin A.M."/>
            <person name="Chapman S.B."/>
            <person name="Gainer-Dewar J."/>
            <person name="Goldberg J."/>
            <person name="Griggs A."/>
            <person name="Gujja S."/>
            <person name="Hansen M."/>
            <person name="Howarth C."/>
            <person name="Imamovic A."/>
            <person name="Ireland A."/>
            <person name="Larimer J."/>
            <person name="McCowan C."/>
            <person name="Murphy C."/>
            <person name="Pearson M."/>
            <person name="Poon T.W."/>
            <person name="Priest M."/>
            <person name="Roberts A."/>
            <person name="Saif S."/>
            <person name="Shea T."/>
            <person name="Sisk P."/>
            <person name="Sykes S."/>
            <person name="Wortman J."/>
            <person name="Nusbaum C."/>
            <person name="Birren B."/>
        </authorList>
    </citation>
    <scope>NUCLEOTIDE SEQUENCE [LARGE SCALE GENOMIC DNA]</scope>
    <source>
        <strain evidence="14 15">MS-1</strain>
    </source>
</reference>
<evidence type="ECO:0000256" key="9">
    <source>
        <dbReference type="ARBA" id="ARBA00023118"/>
    </source>
</evidence>
<dbReference type="GO" id="GO:0005829">
    <property type="term" value="C:cytosol"/>
    <property type="evidence" value="ECO:0007669"/>
    <property type="project" value="TreeGrafter"/>
</dbReference>
<evidence type="ECO:0000259" key="11">
    <source>
        <dbReference type="PROSITE" id="PS51192"/>
    </source>
</evidence>
<evidence type="ECO:0000256" key="2">
    <source>
        <dbReference type="ARBA" id="ARBA00009046"/>
    </source>
</evidence>
<accession>A0A0F5JPL4</accession>
<keyword evidence="8" id="KW-0067">ATP-binding</keyword>
<dbReference type="Proteomes" id="UP000033035">
    <property type="component" value="Unassembled WGS sequence"/>
</dbReference>
<keyword evidence="9" id="KW-0051">Antiviral defense</keyword>
<evidence type="ECO:0000256" key="10">
    <source>
        <dbReference type="ARBA" id="ARBA00038437"/>
    </source>
</evidence>
<dbReference type="CDD" id="cd09641">
    <property type="entry name" value="Cas3''_I"/>
    <property type="match status" value="1"/>
</dbReference>
<dbReference type="InterPro" id="IPR050079">
    <property type="entry name" value="DEAD_box_RNA_helicase"/>
</dbReference>
<evidence type="ECO:0000256" key="7">
    <source>
        <dbReference type="ARBA" id="ARBA00022806"/>
    </source>
</evidence>
<dbReference type="PATRIC" id="fig|1203610.3.peg.645"/>
<dbReference type="InterPro" id="IPR011545">
    <property type="entry name" value="DEAD/DEAH_box_helicase_dom"/>
</dbReference>
<evidence type="ECO:0000313" key="14">
    <source>
        <dbReference type="EMBL" id="KKB59644.1"/>
    </source>
</evidence>
<dbReference type="GO" id="GO:0005524">
    <property type="term" value="F:ATP binding"/>
    <property type="evidence" value="ECO:0007669"/>
    <property type="project" value="UniProtKB-KW"/>
</dbReference>
<dbReference type="GO" id="GO:0003676">
    <property type="term" value="F:nucleic acid binding"/>
    <property type="evidence" value="ECO:0007669"/>
    <property type="project" value="InterPro"/>
</dbReference>
<dbReference type="PROSITE" id="PS51643">
    <property type="entry name" value="HD_CAS3"/>
    <property type="match status" value="1"/>
</dbReference>
<evidence type="ECO:0000259" key="13">
    <source>
        <dbReference type="PROSITE" id="PS51643"/>
    </source>
</evidence>
<evidence type="ECO:0000313" key="15">
    <source>
        <dbReference type="Proteomes" id="UP000033035"/>
    </source>
</evidence>
<dbReference type="Pfam" id="PF00270">
    <property type="entry name" value="DEAD"/>
    <property type="match status" value="1"/>
</dbReference>
<feature type="domain" description="HD Cas3-type" evidence="13">
    <location>
        <begin position="14"/>
        <end position="212"/>
    </location>
</feature>
<name>A0A0F5JPL4_9BACT</name>
<dbReference type="AlphaFoldDB" id="A0A0F5JPL4"/>
<dbReference type="InterPro" id="IPR006474">
    <property type="entry name" value="Helicase_Cas3_CRISPR-ass_core"/>
</dbReference>
<comment type="similarity">
    <text evidence="1">In the N-terminal section; belongs to the CRISPR-associated nuclease Cas3-HD family.</text>
</comment>
<comment type="caution">
    <text evidence="14">The sequence shown here is derived from an EMBL/GenBank/DDBJ whole genome shotgun (WGS) entry which is preliminary data.</text>
</comment>
<keyword evidence="3" id="KW-0540">Nuclease</keyword>
<dbReference type="InterPro" id="IPR038257">
    <property type="entry name" value="CRISPR-assoc_Cas3_HD_sf"/>
</dbReference>